<keyword evidence="6 9" id="KW-0227">DNA damage</keyword>
<keyword evidence="7 9" id="KW-0234">DNA repair</keyword>
<feature type="domain" description="Methylated-DNA-[protein]-cysteine S-methyltransferase DNA binding" evidence="10">
    <location>
        <begin position="143"/>
        <end position="222"/>
    </location>
</feature>
<comment type="catalytic activity">
    <reaction evidence="8 9">
        <text>a 6-O-methyl-2'-deoxyguanosine in DNA + L-cysteinyl-[protein] = S-methyl-L-cysteinyl-[protein] + a 2'-deoxyguanosine in DNA</text>
        <dbReference type="Rhea" id="RHEA:24000"/>
        <dbReference type="Rhea" id="RHEA-COMP:10131"/>
        <dbReference type="Rhea" id="RHEA-COMP:10132"/>
        <dbReference type="Rhea" id="RHEA-COMP:11367"/>
        <dbReference type="Rhea" id="RHEA-COMP:11368"/>
        <dbReference type="ChEBI" id="CHEBI:29950"/>
        <dbReference type="ChEBI" id="CHEBI:82612"/>
        <dbReference type="ChEBI" id="CHEBI:85445"/>
        <dbReference type="ChEBI" id="CHEBI:85448"/>
        <dbReference type="EC" id="2.1.1.63"/>
    </reaction>
</comment>
<feature type="active site" description="Nucleophile; methyl group acceptor" evidence="9">
    <location>
        <position position="194"/>
    </location>
</feature>
<dbReference type="InterPro" id="IPR008332">
    <property type="entry name" value="MethylG_MeTrfase_N"/>
</dbReference>
<evidence type="ECO:0000259" key="10">
    <source>
        <dbReference type="Pfam" id="PF01035"/>
    </source>
</evidence>
<dbReference type="Gene3D" id="3.30.160.70">
    <property type="entry name" value="Methylated DNA-protein cysteine methyltransferase domain"/>
    <property type="match status" value="1"/>
</dbReference>
<keyword evidence="4 9" id="KW-0489">Methyltransferase</keyword>
<dbReference type="FunFam" id="1.10.10.10:FF:000214">
    <property type="entry name" value="Methylated-DNA--protein-cysteine methyltransferase"/>
    <property type="match status" value="1"/>
</dbReference>
<comment type="catalytic activity">
    <reaction evidence="1 9">
        <text>a 4-O-methyl-thymidine in DNA + L-cysteinyl-[protein] = a thymidine in DNA + S-methyl-L-cysteinyl-[protein]</text>
        <dbReference type="Rhea" id="RHEA:53428"/>
        <dbReference type="Rhea" id="RHEA-COMP:10131"/>
        <dbReference type="Rhea" id="RHEA-COMP:10132"/>
        <dbReference type="Rhea" id="RHEA-COMP:13555"/>
        <dbReference type="Rhea" id="RHEA-COMP:13556"/>
        <dbReference type="ChEBI" id="CHEBI:29950"/>
        <dbReference type="ChEBI" id="CHEBI:82612"/>
        <dbReference type="ChEBI" id="CHEBI:137386"/>
        <dbReference type="ChEBI" id="CHEBI:137387"/>
        <dbReference type="EC" id="2.1.1.63"/>
    </reaction>
</comment>
<dbReference type="Pfam" id="PF02870">
    <property type="entry name" value="Methyltransf_1N"/>
    <property type="match status" value="1"/>
</dbReference>
<proteinExistence type="inferred from homology"/>
<dbReference type="HAMAP" id="MF_00772">
    <property type="entry name" value="OGT"/>
    <property type="match status" value="1"/>
</dbReference>
<feature type="domain" description="Methylguanine DNA methyltransferase ribonuclease-like" evidence="11">
    <location>
        <begin position="65"/>
        <end position="138"/>
    </location>
</feature>
<dbReference type="InterPro" id="IPR001497">
    <property type="entry name" value="MethylDNA_cys_MeTrfase_AS"/>
</dbReference>
<evidence type="ECO:0000256" key="2">
    <source>
        <dbReference type="ARBA" id="ARBA00008711"/>
    </source>
</evidence>
<dbReference type="InterPro" id="IPR036388">
    <property type="entry name" value="WH-like_DNA-bd_sf"/>
</dbReference>
<evidence type="ECO:0000256" key="7">
    <source>
        <dbReference type="ARBA" id="ARBA00023204"/>
    </source>
</evidence>
<dbReference type="AlphaFoldDB" id="A0A5C5Y8T2"/>
<dbReference type="InterPro" id="IPR014048">
    <property type="entry name" value="MethylDNA_cys_MeTrfase_DNA-bd"/>
</dbReference>
<name>A0A5C5Y8T2_9PLAN</name>
<dbReference type="EC" id="2.1.1.63" evidence="9"/>
<dbReference type="PROSITE" id="PS00374">
    <property type="entry name" value="MGMT"/>
    <property type="match status" value="1"/>
</dbReference>
<evidence type="ECO:0000313" key="12">
    <source>
        <dbReference type="EMBL" id="TWT71379.1"/>
    </source>
</evidence>
<dbReference type="SUPFAM" id="SSF53155">
    <property type="entry name" value="Methylated DNA-protein cysteine methyltransferase domain"/>
    <property type="match status" value="1"/>
</dbReference>
<organism evidence="12 13">
    <name type="scientific">Crateriforma conspicua</name>
    <dbReference type="NCBI Taxonomy" id="2527996"/>
    <lineage>
        <taxon>Bacteria</taxon>
        <taxon>Pseudomonadati</taxon>
        <taxon>Planctomycetota</taxon>
        <taxon>Planctomycetia</taxon>
        <taxon>Planctomycetales</taxon>
        <taxon>Planctomycetaceae</taxon>
        <taxon>Crateriforma</taxon>
    </lineage>
</organism>
<dbReference type="NCBIfam" id="TIGR00589">
    <property type="entry name" value="ogt"/>
    <property type="match status" value="1"/>
</dbReference>
<comment type="subcellular location">
    <subcellularLocation>
        <location evidence="9">Cytoplasm</location>
    </subcellularLocation>
</comment>
<dbReference type="PANTHER" id="PTHR10815:SF5">
    <property type="entry name" value="METHYLATED-DNA--PROTEIN-CYSTEINE METHYLTRANSFERASE"/>
    <property type="match status" value="1"/>
</dbReference>
<gene>
    <name evidence="12" type="primary">ogt</name>
    <name evidence="12" type="ORF">Pan14r_36890</name>
</gene>
<dbReference type="SUPFAM" id="SSF46767">
    <property type="entry name" value="Methylated DNA-protein cysteine methyltransferase, C-terminal domain"/>
    <property type="match status" value="1"/>
</dbReference>
<dbReference type="Proteomes" id="UP000317238">
    <property type="component" value="Unassembled WGS sequence"/>
</dbReference>
<sequence>MEGEPTEAKLGMHEPASVPRQCVLKGLLTQTDQDDRSADAMLQRWAQGRPPARGRIAVPASLARITTPLGPMVVAADPQRLILLEFADRETLDAQLQNTQRLFCADFRVESNSLIRQAEEQLQEYFCGHRSKFTVPYELRGTEFQRSVWEQLCSIPPGATISYQELASRVGKPGAQRAVGRANGQNRLAILVPCHRVVRADGKLSGYAGGVWRKRWLLERERQT</sequence>
<dbReference type="GO" id="GO:0003908">
    <property type="term" value="F:methylated-DNA-[protein]-cysteine S-methyltransferase activity"/>
    <property type="evidence" value="ECO:0007669"/>
    <property type="project" value="UniProtKB-UniRule"/>
</dbReference>
<dbReference type="InterPro" id="IPR023546">
    <property type="entry name" value="MGMT"/>
</dbReference>
<dbReference type="InterPro" id="IPR036631">
    <property type="entry name" value="MGMT_N_sf"/>
</dbReference>
<dbReference type="CDD" id="cd06445">
    <property type="entry name" value="ATase"/>
    <property type="match status" value="1"/>
</dbReference>
<comment type="similarity">
    <text evidence="2 9">Belongs to the MGMT family.</text>
</comment>
<protein>
    <recommendedName>
        <fullName evidence="9">Methylated-DNA--protein-cysteine methyltransferase</fullName>
        <ecNumber evidence="9">2.1.1.63</ecNumber>
    </recommendedName>
    <alternativeName>
        <fullName evidence="9">6-O-methylguanine-DNA methyltransferase</fullName>
        <shortName evidence="9">MGMT</shortName>
    </alternativeName>
    <alternativeName>
        <fullName evidence="9">O-6-methylguanine-DNA-alkyltransferase</fullName>
    </alternativeName>
</protein>
<dbReference type="GO" id="GO:0005737">
    <property type="term" value="C:cytoplasm"/>
    <property type="evidence" value="ECO:0007669"/>
    <property type="project" value="UniProtKB-SubCell"/>
</dbReference>
<comment type="miscellaneous">
    <text evidence="9">This enzyme catalyzes only one turnover and therefore is not strictly catalytic. According to one definition, an enzyme is a biocatalyst that acts repeatedly and over many reaction cycles.</text>
</comment>
<reference evidence="12 13" key="1">
    <citation type="submission" date="2019-02" db="EMBL/GenBank/DDBJ databases">
        <title>Deep-cultivation of Planctomycetes and their phenomic and genomic characterization uncovers novel biology.</title>
        <authorList>
            <person name="Wiegand S."/>
            <person name="Jogler M."/>
            <person name="Boedeker C."/>
            <person name="Pinto D."/>
            <person name="Vollmers J."/>
            <person name="Rivas-Marin E."/>
            <person name="Kohn T."/>
            <person name="Peeters S.H."/>
            <person name="Heuer A."/>
            <person name="Rast P."/>
            <person name="Oberbeckmann S."/>
            <person name="Bunk B."/>
            <person name="Jeske O."/>
            <person name="Meyerdierks A."/>
            <person name="Storesund J.E."/>
            <person name="Kallscheuer N."/>
            <person name="Luecker S."/>
            <person name="Lage O.M."/>
            <person name="Pohl T."/>
            <person name="Merkel B.J."/>
            <person name="Hornburger P."/>
            <person name="Mueller R.-W."/>
            <person name="Bruemmer F."/>
            <person name="Labrenz M."/>
            <person name="Spormann A.M."/>
            <person name="Op Den Camp H."/>
            <person name="Overmann J."/>
            <person name="Amann R."/>
            <person name="Jetten M.S.M."/>
            <person name="Mascher T."/>
            <person name="Medema M.H."/>
            <person name="Devos D.P."/>
            <person name="Kaster A.-K."/>
            <person name="Ovreas L."/>
            <person name="Rohde M."/>
            <person name="Galperin M.Y."/>
            <person name="Jogler C."/>
        </authorList>
    </citation>
    <scope>NUCLEOTIDE SEQUENCE [LARGE SCALE GENOMIC DNA]</scope>
    <source>
        <strain evidence="12 13">Pan14r</strain>
    </source>
</reference>
<dbReference type="Gene3D" id="1.10.10.10">
    <property type="entry name" value="Winged helix-like DNA-binding domain superfamily/Winged helix DNA-binding domain"/>
    <property type="match status" value="1"/>
</dbReference>
<evidence type="ECO:0000256" key="3">
    <source>
        <dbReference type="ARBA" id="ARBA00022490"/>
    </source>
</evidence>
<evidence type="ECO:0000313" key="13">
    <source>
        <dbReference type="Proteomes" id="UP000317238"/>
    </source>
</evidence>
<evidence type="ECO:0000256" key="9">
    <source>
        <dbReference type="HAMAP-Rule" id="MF_00772"/>
    </source>
</evidence>
<dbReference type="PANTHER" id="PTHR10815">
    <property type="entry name" value="METHYLATED-DNA--PROTEIN-CYSTEINE METHYLTRANSFERASE"/>
    <property type="match status" value="1"/>
</dbReference>
<keyword evidence="3 9" id="KW-0963">Cytoplasm</keyword>
<comment type="caution">
    <text evidence="12">The sequence shown here is derived from an EMBL/GenBank/DDBJ whole genome shotgun (WGS) entry which is preliminary data.</text>
</comment>
<dbReference type="Pfam" id="PF01035">
    <property type="entry name" value="DNA_binding_1"/>
    <property type="match status" value="1"/>
</dbReference>
<evidence type="ECO:0000256" key="6">
    <source>
        <dbReference type="ARBA" id="ARBA00022763"/>
    </source>
</evidence>
<comment type="function">
    <text evidence="9">Involved in the cellular defense against the biological effects of O6-methylguanine (O6-MeG) and O4-methylthymine (O4-MeT) in DNA. Repairs the methylated nucleobase in DNA by stoichiometrically transferring the methyl group to a cysteine residue in the enzyme. This is a suicide reaction: the enzyme is irreversibly inactivated.</text>
</comment>
<evidence type="ECO:0000256" key="4">
    <source>
        <dbReference type="ARBA" id="ARBA00022603"/>
    </source>
</evidence>
<evidence type="ECO:0000256" key="1">
    <source>
        <dbReference type="ARBA" id="ARBA00001286"/>
    </source>
</evidence>
<evidence type="ECO:0000256" key="5">
    <source>
        <dbReference type="ARBA" id="ARBA00022679"/>
    </source>
</evidence>
<evidence type="ECO:0000256" key="8">
    <source>
        <dbReference type="ARBA" id="ARBA00049348"/>
    </source>
</evidence>
<keyword evidence="13" id="KW-1185">Reference proteome</keyword>
<dbReference type="GO" id="GO:0032259">
    <property type="term" value="P:methylation"/>
    <property type="evidence" value="ECO:0007669"/>
    <property type="project" value="UniProtKB-KW"/>
</dbReference>
<accession>A0A5C5Y8T2</accession>
<dbReference type="GO" id="GO:0006307">
    <property type="term" value="P:DNA alkylation repair"/>
    <property type="evidence" value="ECO:0007669"/>
    <property type="project" value="UniProtKB-UniRule"/>
</dbReference>
<dbReference type="InterPro" id="IPR036217">
    <property type="entry name" value="MethylDNA_cys_MeTrfase_DNAb"/>
</dbReference>
<keyword evidence="5 9" id="KW-0808">Transferase</keyword>
<dbReference type="EMBL" id="SJPL01000001">
    <property type="protein sequence ID" value="TWT71379.1"/>
    <property type="molecule type" value="Genomic_DNA"/>
</dbReference>
<evidence type="ECO:0000259" key="11">
    <source>
        <dbReference type="Pfam" id="PF02870"/>
    </source>
</evidence>